<evidence type="ECO:0000313" key="2">
    <source>
        <dbReference type="Proteomes" id="UP001233999"/>
    </source>
</evidence>
<sequence length="218" mass="25296">EPLLLSNAFKHSTLRKIFDKVGYHPCDIFHHETVSGILKVNCYVFSVRSISAPVSTEDLCLFETRHENKRISTGIQTASEKTNKESKMSKATQVDQATQWTFNTKKERVNYDTGESLSHVIGDLIDDMIAMDKIILTVRIRKDDSNPICYDFETYPRCRTLKTSIVFSVYAEKRNLIESTKEFNWKNRRNIARRRRVCIRILGNSLPILRKCQHSCMT</sequence>
<gene>
    <name evidence="1" type="ORF">L9F63_019664</name>
</gene>
<name>A0AAD7ZUJ7_DIPPU</name>
<feature type="non-terminal residue" evidence="1">
    <location>
        <position position="1"/>
    </location>
</feature>
<keyword evidence="2" id="KW-1185">Reference proteome</keyword>
<reference evidence="1" key="1">
    <citation type="journal article" date="2023" name="IScience">
        <title>Live-bearing cockroach genome reveals convergent evolutionary mechanisms linked to viviparity in insects and beyond.</title>
        <authorList>
            <person name="Fouks B."/>
            <person name="Harrison M.C."/>
            <person name="Mikhailova A.A."/>
            <person name="Marchal E."/>
            <person name="English S."/>
            <person name="Carruthers M."/>
            <person name="Jennings E.C."/>
            <person name="Chiamaka E.L."/>
            <person name="Frigard R.A."/>
            <person name="Pippel M."/>
            <person name="Attardo G.M."/>
            <person name="Benoit J.B."/>
            <person name="Bornberg-Bauer E."/>
            <person name="Tobe S.S."/>
        </authorList>
    </citation>
    <scope>NUCLEOTIDE SEQUENCE</scope>
    <source>
        <strain evidence="1">Stay&amp;Tobe</strain>
    </source>
</reference>
<evidence type="ECO:0000313" key="1">
    <source>
        <dbReference type="EMBL" id="KAJ9586726.1"/>
    </source>
</evidence>
<organism evidence="1 2">
    <name type="scientific">Diploptera punctata</name>
    <name type="common">Pacific beetle cockroach</name>
    <dbReference type="NCBI Taxonomy" id="6984"/>
    <lineage>
        <taxon>Eukaryota</taxon>
        <taxon>Metazoa</taxon>
        <taxon>Ecdysozoa</taxon>
        <taxon>Arthropoda</taxon>
        <taxon>Hexapoda</taxon>
        <taxon>Insecta</taxon>
        <taxon>Pterygota</taxon>
        <taxon>Neoptera</taxon>
        <taxon>Polyneoptera</taxon>
        <taxon>Dictyoptera</taxon>
        <taxon>Blattodea</taxon>
        <taxon>Blaberoidea</taxon>
        <taxon>Blaberidae</taxon>
        <taxon>Diplopterinae</taxon>
        <taxon>Diploptera</taxon>
    </lineage>
</organism>
<feature type="non-terminal residue" evidence="1">
    <location>
        <position position="218"/>
    </location>
</feature>
<proteinExistence type="predicted"/>
<dbReference type="AlphaFoldDB" id="A0AAD7ZUJ7"/>
<comment type="caution">
    <text evidence="1">The sequence shown here is derived from an EMBL/GenBank/DDBJ whole genome shotgun (WGS) entry which is preliminary data.</text>
</comment>
<accession>A0AAD7ZUJ7</accession>
<reference evidence="1" key="2">
    <citation type="submission" date="2023-05" db="EMBL/GenBank/DDBJ databases">
        <authorList>
            <person name="Fouks B."/>
        </authorList>
    </citation>
    <scope>NUCLEOTIDE SEQUENCE</scope>
    <source>
        <strain evidence="1">Stay&amp;Tobe</strain>
        <tissue evidence="1">Testes</tissue>
    </source>
</reference>
<protein>
    <submittedName>
        <fullName evidence="1">Uncharacterized protein</fullName>
    </submittedName>
</protein>
<dbReference type="EMBL" id="JASPKZ010006848">
    <property type="protein sequence ID" value="KAJ9586726.1"/>
    <property type="molecule type" value="Genomic_DNA"/>
</dbReference>
<dbReference type="Proteomes" id="UP001233999">
    <property type="component" value="Unassembled WGS sequence"/>
</dbReference>